<dbReference type="EC" id="3.6.1.7" evidence="2 5"/>
<dbReference type="GO" id="GO:0003998">
    <property type="term" value="F:acylphosphatase activity"/>
    <property type="evidence" value="ECO:0007669"/>
    <property type="project" value="UniProtKB-EC"/>
</dbReference>
<evidence type="ECO:0000313" key="8">
    <source>
        <dbReference type="EMBL" id="TWT28750.1"/>
    </source>
</evidence>
<accession>A0A5C5UTE6</accession>
<dbReference type="EMBL" id="VOHM01000003">
    <property type="protein sequence ID" value="TWT28750.1"/>
    <property type="molecule type" value="Genomic_DNA"/>
</dbReference>
<dbReference type="Gene3D" id="3.30.70.100">
    <property type="match status" value="1"/>
</dbReference>
<proteinExistence type="inferred from homology"/>
<dbReference type="InterPro" id="IPR017968">
    <property type="entry name" value="Acylphosphatase_CS"/>
</dbReference>
<dbReference type="InterPro" id="IPR001792">
    <property type="entry name" value="Acylphosphatase-like_dom"/>
</dbReference>
<dbReference type="PROSITE" id="PS00150">
    <property type="entry name" value="ACYLPHOSPHATASE_1"/>
    <property type="match status" value="1"/>
</dbReference>
<dbReference type="InterPro" id="IPR036046">
    <property type="entry name" value="Acylphosphatase-like_dom_sf"/>
</dbReference>
<evidence type="ECO:0000313" key="9">
    <source>
        <dbReference type="Proteomes" id="UP000320791"/>
    </source>
</evidence>
<dbReference type="OrthoDB" id="3182027at2"/>
<protein>
    <recommendedName>
        <fullName evidence="3 5">acylphosphatase</fullName>
        <ecNumber evidence="2 5">3.6.1.7</ecNumber>
    </recommendedName>
</protein>
<dbReference type="PROSITE" id="PS51160">
    <property type="entry name" value="ACYLPHOSPHATASE_3"/>
    <property type="match status" value="1"/>
</dbReference>
<comment type="caution">
    <text evidence="8">The sequence shown here is derived from an EMBL/GenBank/DDBJ whole genome shotgun (WGS) entry which is preliminary data.</text>
</comment>
<dbReference type="NCBIfam" id="NF010997">
    <property type="entry name" value="PRK14422.1"/>
    <property type="match status" value="1"/>
</dbReference>
<keyword evidence="5 8" id="KW-0378">Hydrolase</keyword>
<organism evidence="8 9">
    <name type="scientific">Corynebacterium canis</name>
    <dbReference type="NCBI Taxonomy" id="679663"/>
    <lineage>
        <taxon>Bacteria</taxon>
        <taxon>Bacillati</taxon>
        <taxon>Actinomycetota</taxon>
        <taxon>Actinomycetes</taxon>
        <taxon>Mycobacteriales</taxon>
        <taxon>Corynebacteriaceae</taxon>
        <taxon>Corynebacterium</taxon>
    </lineage>
</organism>
<dbReference type="PANTHER" id="PTHR47268:SF4">
    <property type="entry name" value="ACYLPHOSPHATASE"/>
    <property type="match status" value="1"/>
</dbReference>
<feature type="active site" evidence="5">
    <location>
        <position position="18"/>
    </location>
</feature>
<evidence type="ECO:0000256" key="5">
    <source>
        <dbReference type="PROSITE-ProRule" id="PRU00520"/>
    </source>
</evidence>
<evidence type="ECO:0000256" key="4">
    <source>
        <dbReference type="ARBA" id="ARBA00047645"/>
    </source>
</evidence>
<feature type="domain" description="Acylphosphatase-like" evidence="7">
    <location>
        <begin position="3"/>
        <end position="93"/>
    </location>
</feature>
<evidence type="ECO:0000256" key="6">
    <source>
        <dbReference type="RuleBase" id="RU004168"/>
    </source>
</evidence>
<dbReference type="InterPro" id="IPR020456">
    <property type="entry name" value="Acylphosphatase"/>
</dbReference>
<dbReference type="Pfam" id="PF00708">
    <property type="entry name" value="Acylphosphatase"/>
    <property type="match status" value="1"/>
</dbReference>
<evidence type="ECO:0000256" key="2">
    <source>
        <dbReference type="ARBA" id="ARBA00012150"/>
    </source>
</evidence>
<dbReference type="RefSeq" id="WP_146323512.1">
    <property type="nucleotide sequence ID" value="NZ_BAABLR010000027.1"/>
</dbReference>
<sequence length="93" mass="10643">MIRLTAWVHGHVQGVGFRWWVRSQAMELGLVGSATNLMDGRVCVVAEGPKEQVESLLRRLWALEPATYDRPGKVKTIIEQWGEPKGERRFDVR</sequence>
<dbReference type="PANTHER" id="PTHR47268">
    <property type="entry name" value="ACYLPHOSPHATASE"/>
    <property type="match status" value="1"/>
</dbReference>
<evidence type="ECO:0000256" key="1">
    <source>
        <dbReference type="ARBA" id="ARBA00005614"/>
    </source>
</evidence>
<comment type="catalytic activity">
    <reaction evidence="4 5">
        <text>an acyl phosphate + H2O = a carboxylate + phosphate + H(+)</text>
        <dbReference type="Rhea" id="RHEA:14965"/>
        <dbReference type="ChEBI" id="CHEBI:15377"/>
        <dbReference type="ChEBI" id="CHEBI:15378"/>
        <dbReference type="ChEBI" id="CHEBI:29067"/>
        <dbReference type="ChEBI" id="CHEBI:43474"/>
        <dbReference type="ChEBI" id="CHEBI:59918"/>
        <dbReference type="EC" id="3.6.1.7"/>
    </reaction>
</comment>
<name>A0A5C5UTE6_9CORY</name>
<reference evidence="8 9" key="1">
    <citation type="submission" date="2019-08" db="EMBL/GenBank/DDBJ databases">
        <authorList>
            <person name="Lei W."/>
        </authorList>
    </citation>
    <scope>NUCLEOTIDE SEQUENCE [LARGE SCALE GENOMIC DNA]</scope>
    <source>
        <strain evidence="8 9">CCUG 58627</strain>
    </source>
</reference>
<dbReference type="Proteomes" id="UP000320791">
    <property type="component" value="Unassembled WGS sequence"/>
</dbReference>
<dbReference type="AlphaFoldDB" id="A0A5C5UTE6"/>
<dbReference type="SUPFAM" id="SSF54975">
    <property type="entry name" value="Acylphosphatase/BLUF domain-like"/>
    <property type="match status" value="1"/>
</dbReference>
<evidence type="ECO:0000259" key="7">
    <source>
        <dbReference type="PROSITE" id="PS51160"/>
    </source>
</evidence>
<feature type="active site" evidence="5">
    <location>
        <position position="36"/>
    </location>
</feature>
<comment type="similarity">
    <text evidence="1 6">Belongs to the acylphosphatase family.</text>
</comment>
<keyword evidence="9" id="KW-1185">Reference proteome</keyword>
<gene>
    <name evidence="8" type="ORF">FRX94_02355</name>
</gene>
<evidence type="ECO:0000256" key="3">
    <source>
        <dbReference type="ARBA" id="ARBA00015991"/>
    </source>
</evidence>